<dbReference type="OrthoDB" id="2748692at2759"/>
<reference evidence="3 4" key="1">
    <citation type="journal article" date="2012" name="Science">
        <title>The Paleozoic origin of enzymatic lignin decomposition reconstructed from 31 fungal genomes.</title>
        <authorList>
            <person name="Floudas D."/>
            <person name="Binder M."/>
            <person name="Riley R."/>
            <person name="Barry K."/>
            <person name="Blanchette R.A."/>
            <person name="Henrissat B."/>
            <person name="Martinez A.T."/>
            <person name="Otillar R."/>
            <person name="Spatafora J.W."/>
            <person name="Yadav J.S."/>
            <person name="Aerts A."/>
            <person name="Benoit I."/>
            <person name="Boyd A."/>
            <person name="Carlson A."/>
            <person name="Copeland A."/>
            <person name="Coutinho P.M."/>
            <person name="de Vries R.P."/>
            <person name="Ferreira P."/>
            <person name="Findley K."/>
            <person name="Foster B."/>
            <person name="Gaskell J."/>
            <person name="Glotzer D."/>
            <person name="Gorecki P."/>
            <person name="Heitman J."/>
            <person name="Hesse C."/>
            <person name="Hori C."/>
            <person name="Igarashi K."/>
            <person name="Jurgens J.A."/>
            <person name="Kallen N."/>
            <person name="Kersten P."/>
            <person name="Kohler A."/>
            <person name="Kuees U."/>
            <person name="Kumar T.K.A."/>
            <person name="Kuo A."/>
            <person name="LaButti K."/>
            <person name="Larrondo L.F."/>
            <person name="Lindquist E."/>
            <person name="Ling A."/>
            <person name="Lombard V."/>
            <person name="Lucas S."/>
            <person name="Lundell T."/>
            <person name="Martin R."/>
            <person name="McLaughlin D.J."/>
            <person name="Morgenstern I."/>
            <person name="Morin E."/>
            <person name="Murat C."/>
            <person name="Nagy L.G."/>
            <person name="Nolan M."/>
            <person name="Ohm R.A."/>
            <person name="Patyshakuliyeva A."/>
            <person name="Rokas A."/>
            <person name="Ruiz-Duenas F.J."/>
            <person name="Sabat G."/>
            <person name="Salamov A."/>
            <person name="Samejima M."/>
            <person name="Schmutz J."/>
            <person name="Slot J.C."/>
            <person name="St John F."/>
            <person name="Stenlid J."/>
            <person name="Sun H."/>
            <person name="Sun S."/>
            <person name="Syed K."/>
            <person name="Tsang A."/>
            <person name="Wiebenga A."/>
            <person name="Young D."/>
            <person name="Pisabarro A."/>
            <person name="Eastwood D.C."/>
            <person name="Martin F."/>
            <person name="Cullen D."/>
            <person name="Grigoriev I.V."/>
            <person name="Hibbett D.S."/>
        </authorList>
    </citation>
    <scope>NUCLEOTIDE SEQUENCE [LARGE SCALE GENOMIC DNA]</scope>
    <source>
        <strain evidence="3 4">LYAD-421 SS1</strain>
    </source>
</reference>
<keyword evidence="1" id="KW-0472">Membrane</keyword>
<protein>
    <recommendedName>
        <fullName evidence="2">DUF6534 domain-containing protein</fullName>
    </recommendedName>
</protein>
<evidence type="ECO:0000313" key="3">
    <source>
        <dbReference type="EMBL" id="EJF55978.1"/>
    </source>
</evidence>
<keyword evidence="1" id="KW-1133">Transmembrane helix</keyword>
<feature type="transmembrane region" description="Helical" evidence="1">
    <location>
        <begin position="25"/>
        <end position="44"/>
    </location>
</feature>
<accession>R7SJC3</accession>
<feature type="transmembrane region" description="Helical" evidence="1">
    <location>
        <begin position="155"/>
        <end position="175"/>
    </location>
</feature>
<dbReference type="EMBL" id="JH719489">
    <property type="protein sequence ID" value="EJF55978.1"/>
    <property type="molecule type" value="Genomic_DNA"/>
</dbReference>
<feature type="transmembrane region" description="Helical" evidence="1">
    <location>
        <begin position="114"/>
        <end position="135"/>
    </location>
</feature>
<name>R7SJC3_DICSQ</name>
<proteinExistence type="predicted"/>
<feature type="transmembrane region" description="Helical" evidence="1">
    <location>
        <begin position="215"/>
        <end position="234"/>
    </location>
</feature>
<dbReference type="OMA" id="HPENIAQ"/>
<feature type="transmembrane region" description="Helical" evidence="1">
    <location>
        <begin position="187"/>
        <end position="209"/>
    </location>
</feature>
<gene>
    <name evidence="3" type="ORF">DICSQDRAFT_184061</name>
</gene>
<organism evidence="3 4">
    <name type="scientific">Dichomitus squalens (strain LYAD-421)</name>
    <name type="common">Western red white-rot fungus</name>
    <dbReference type="NCBI Taxonomy" id="732165"/>
    <lineage>
        <taxon>Eukaryota</taxon>
        <taxon>Fungi</taxon>
        <taxon>Dikarya</taxon>
        <taxon>Basidiomycota</taxon>
        <taxon>Agaricomycotina</taxon>
        <taxon>Agaricomycetes</taxon>
        <taxon>Polyporales</taxon>
        <taxon>Polyporaceae</taxon>
        <taxon>Dichomitus</taxon>
    </lineage>
</organism>
<dbReference type="GeneID" id="18841444"/>
<dbReference type="Proteomes" id="UP000053319">
    <property type="component" value="Unassembled WGS sequence"/>
</dbReference>
<evidence type="ECO:0000259" key="2">
    <source>
        <dbReference type="Pfam" id="PF20152"/>
    </source>
</evidence>
<dbReference type="InterPro" id="IPR045339">
    <property type="entry name" value="DUF6534"/>
</dbReference>
<dbReference type="RefSeq" id="XP_007371279.1">
    <property type="nucleotide sequence ID" value="XM_007371217.1"/>
</dbReference>
<dbReference type="HOGENOM" id="CLU_046025_5_2_1"/>
<dbReference type="AlphaFoldDB" id="R7SJC3"/>
<evidence type="ECO:0000256" key="1">
    <source>
        <dbReference type="SAM" id="Phobius"/>
    </source>
</evidence>
<evidence type="ECO:0000313" key="4">
    <source>
        <dbReference type="Proteomes" id="UP000053319"/>
    </source>
</evidence>
<dbReference type="PANTHER" id="PTHR40465:SF1">
    <property type="entry name" value="DUF6534 DOMAIN-CONTAINING PROTEIN"/>
    <property type="match status" value="1"/>
</dbReference>
<feature type="domain" description="DUF6534" evidence="2">
    <location>
        <begin position="160"/>
        <end position="246"/>
    </location>
</feature>
<dbReference type="PANTHER" id="PTHR40465">
    <property type="entry name" value="CHROMOSOME 1, WHOLE GENOME SHOTGUN SEQUENCE"/>
    <property type="match status" value="1"/>
</dbReference>
<dbReference type="KEGG" id="dsq:DICSQDRAFT_184061"/>
<keyword evidence="1" id="KW-0812">Transmembrane</keyword>
<sequence>MDAVSSTTSSANAPLGHLVDFIGKTYGSVLLGTYLSLILYGGLLHQTYRYFGAYPDDKIGIRIIVSVTVLLETVHTAVSTYICLDISNLRELNLRFFAHRAYVFGNQYRPWMRLVVVLLFLAFGFSLGSTFVGYLRPSHYIGISGIRAPWLDPCATALPVFADIIMTTVLIRALHLSRSGIKSTDSLLDRVILYTVTTGLLTSGCMILLFVTELVFPGGLLYAGVSFVSIKLYTNSLLAALNTRQSLRDAAFHPSGIKVFGSGFGACAEEARSLPGLAPGGANAVTVELAEMGVSREDGNA</sequence>
<dbReference type="Pfam" id="PF20152">
    <property type="entry name" value="DUF6534"/>
    <property type="match status" value="1"/>
</dbReference>